<dbReference type="EMBL" id="KV448201">
    <property type="protein sequence ID" value="OAX40767.1"/>
    <property type="molecule type" value="Genomic_DNA"/>
</dbReference>
<sequence length="93" mass="10532">MLRACITPNQTDWVAKLPAIEFAVNTSRSESTGYSPFLLNTGRVPRAMVWNNPAKDEYPSVRVYAQKMKQLSAHDSLEARVKQTRHATSRRPS</sequence>
<evidence type="ECO:0000256" key="1">
    <source>
        <dbReference type="SAM" id="MobiDB-lite"/>
    </source>
</evidence>
<evidence type="ECO:0000313" key="3">
    <source>
        <dbReference type="Proteomes" id="UP000092154"/>
    </source>
</evidence>
<keyword evidence="3" id="KW-1185">Reference proteome</keyword>
<reference evidence="2 3" key="1">
    <citation type="submission" date="2016-06" db="EMBL/GenBank/DDBJ databases">
        <title>Comparative genomics of the ectomycorrhizal sister species Rhizopogon vinicolor and Rhizopogon vesiculosus (Basidiomycota: Boletales) reveals a divergence of the mating type B locus.</title>
        <authorList>
            <consortium name="DOE Joint Genome Institute"/>
            <person name="Mujic A.B."/>
            <person name="Kuo A."/>
            <person name="Tritt A."/>
            <person name="Lipzen A."/>
            <person name="Chen C."/>
            <person name="Johnson J."/>
            <person name="Sharma A."/>
            <person name="Barry K."/>
            <person name="Grigoriev I.V."/>
            <person name="Spatafora J.W."/>
        </authorList>
    </citation>
    <scope>NUCLEOTIDE SEQUENCE [LARGE SCALE GENOMIC DNA]</scope>
    <source>
        <strain evidence="2 3">AM-OR11-026</strain>
    </source>
</reference>
<evidence type="ECO:0000313" key="2">
    <source>
        <dbReference type="EMBL" id="OAX40767.1"/>
    </source>
</evidence>
<protein>
    <submittedName>
        <fullName evidence="2">Uncharacterized protein</fullName>
    </submittedName>
</protein>
<proteinExistence type="predicted"/>
<gene>
    <name evidence="2" type="ORF">K503DRAFT_583151</name>
</gene>
<dbReference type="AlphaFoldDB" id="A0A1B7N7B9"/>
<name>A0A1B7N7B9_9AGAM</name>
<dbReference type="Proteomes" id="UP000092154">
    <property type="component" value="Unassembled WGS sequence"/>
</dbReference>
<dbReference type="Gene3D" id="3.30.420.10">
    <property type="entry name" value="Ribonuclease H-like superfamily/Ribonuclease H"/>
    <property type="match status" value="1"/>
</dbReference>
<accession>A0A1B7N7B9</accession>
<feature type="region of interest" description="Disordered" evidence="1">
    <location>
        <begin position="74"/>
        <end position="93"/>
    </location>
</feature>
<dbReference type="OrthoDB" id="3227343at2759"/>
<organism evidence="2 3">
    <name type="scientific">Rhizopogon vinicolor AM-OR11-026</name>
    <dbReference type="NCBI Taxonomy" id="1314800"/>
    <lineage>
        <taxon>Eukaryota</taxon>
        <taxon>Fungi</taxon>
        <taxon>Dikarya</taxon>
        <taxon>Basidiomycota</taxon>
        <taxon>Agaricomycotina</taxon>
        <taxon>Agaricomycetes</taxon>
        <taxon>Agaricomycetidae</taxon>
        <taxon>Boletales</taxon>
        <taxon>Suillineae</taxon>
        <taxon>Rhizopogonaceae</taxon>
        <taxon>Rhizopogon</taxon>
    </lineage>
</organism>
<dbReference type="InParanoid" id="A0A1B7N7B9"/>
<dbReference type="STRING" id="1314800.A0A1B7N7B9"/>
<dbReference type="GO" id="GO:0003676">
    <property type="term" value="F:nucleic acid binding"/>
    <property type="evidence" value="ECO:0007669"/>
    <property type="project" value="InterPro"/>
</dbReference>
<feature type="compositionally biased region" description="Basic residues" evidence="1">
    <location>
        <begin position="82"/>
        <end position="93"/>
    </location>
</feature>
<dbReference type="InterPro" id="IPR036397">
    <property type="entry name" value="RNaseH_sf"/>
</dbReference>